<dbReference type="GO" id="GO:0006139">
    <property type="term" value="P:nucleobase-containing compound metabolic process"/>
    <property type="evidence" value="ECO:0007669"/>
    <property type="project" value="InterPro"/>
</dbReference>
<dbReference type="GO" id="GO:0008408">
    <property type="term" value="F:3'-5' exonuclease activity"/>
    <property type="evidence" value="ECO:0007669"/>
    <property type="project" value="InterPro"/>
</dbReference>
<evidence type="ECO:0000259" key="1">
    <source>
        <dbReference type="SMART" id="SM00474"/>
    </source>
</evidence>
<dbReference type="InterPro" id="IPR002562">
    <property type="entry name" value="3'-5'_exonuclease_dom"/>
</dbReference>
<dbReference type="SUPFAM" id="SSF53098">
    <property type="entry name" value="Ribonuclease H-like"/>
    <property type="match status" value="1"/>
</dbReference>
<comment type="caution">
    <text evidence="2">The sequence shown here is derived from an EMBL/GenBank/DDBJ whole genome shotgun (WGS) entry which is preliminary data.</text>
</comment>
<gene>
    <name evidence="2" type="ORF">JX265_002735</name>
</gene>
<dbReference type="EMBL" id="JAFIMR010000004">
    <property type="protein sequence ID" value="KAI1879781.1"/>
    <property type="molecule type" value="Genomic_DNA"/>
</dbReference>
<dbReference type="Pfam" id="PF01612">
    <property type="entry name" value="DNA_pol_A_exo1"/>
    <property type="match status" value="1"/>
</dbReference>
<proteinExistence type="predicted"/>
<dbReference type="AlphaFoldDB" id="A0A9P9WV27"/>
<name>A0A9P9WV27_9PEZI</name>
<accession>A0A9P9WV27</accession>
<protein>
    <recommendedName>
        <fullName evidence="1">3'-5' exonuclease domain-containing protein</fullName>
    </recommendedName>
</protein>
<evidence type="ECO:0000313" key="3">
    <source>
        <dbReference type="Proteomes" id="UP000829685"/>
    </source>
</evidence>
<dbReference type="InterPro" id="IPR012337">
    <property type="entry name" value="RNaseH-like_sf"/>
</dbReference>
<dbReference type="GO" id="GO:0003676">
    <property type="term" value="F:nucleic acid binding"/>
    <property type="evidence" value="ECO:0007669"/>
    <property type="project" value="InterPro"/>
</dbReference>
<evidence type="ECO:0000313" key="2">
    <source>
        <dbReference type="EMBL" id="KAI1879781.1"/>
    </source>
</evidence>
<organism evidence="2 3">
    <name type="scientific">Neoarthrinium moseri</name>
    <dbReference type="NCBI Taxonomy" id="1658444"/>
    <lineage>
        <taxon>Eukaryota</taxon>
        <taxon>Fungi</taxon>
        <taxon>Dikarya</taxon>
        <taxon>Ascomycota</taxon>
        <taxon>Pezizomycotina</taxon>
        <taxon>Sordariomycetes</taxon>
        <taxon>Xylariomycetidae</taxon>
        <taxon>Amphisphaeriales</taxon>
        <taxon>Apiosporaceae</taxon>
        <taxon>Neoarthrinium</taxon>
    </lineage>
</organism>
<dbReference type="Gene3D" id="3.30.420.10">
    <property type="entry name" value="Ribonuclease H-like superfamily/Ribonuclease H"/>
    <property type="match status" value="1"/>
</dbReference>
<feature type="domain" description="3'-5' exonuclease" evidence="1">
    <location>
        <begin position="34"/>
        <end position="238"/>
    </location>
</feature>
<dbReference type="Proteomes" id="UP000829685">
    <property type="component" value="Unassembled WGS sequence"/>
</dbReference>
<dbReference type="PANTHER" id="PTHR43040:SF1">
    <property type="entry name" value="RIBONUCLEASE D"/>
    <property type="match status" value="1"/>
</dbReference>
<dbReference type="InterPro" id="IPR036397">
    <property type="entry name" value="RNaseH_sf"/>
</dbReference>
<sequence length="275" mass="31127">MVTTAKTEKVDAEDSITVVTSLLAAVEVQEDTQYSFIDTPGKLSSVIDAIQDLPTSPPSLFVDLEGENLCRDGTISILQLHVSSIGLTYLIDVHTLTDTTFTTPSKNGTTFKHILESSSIPKVFFDIRNDSDALYSHYKIELHGVQDLQLMELATRRFPGRFINGLAKCIERDLILSWREREAWKATKEQGVRLFAPERGGSYKVFCERPLSEAIKLYCVQDVKFLPRLWSYYNTSLTAQKREKVRLASVERVRESHSVGYQPHGRQKALIPKGW</sequence>
<keyword evidence="3" id="KW-1185">Reference proteome</keyword>
<dbReference type="PANTHER" id="PTHR43040">
    <property type="entry name" value="RIBONUCLEASE D"/>
    <property type="match status" value="1"/>
</dbReference>
<dbReference type="SMART" id="SM00474">
    <property type="entry name" value="35EXOc"/>
    <property type="match status" value="1"/>
</dbReference>
<reference evidence="2" key="1">
    <citation type="submission" date="2021-03" db="EMBL/GenBank/DDBJ databases">
        <title>Revisited historic fungal species revealed as producer of novel bioactive compounds through whole genome sequencing and comparative genomics.</title>
        <authorList>
            <person name="Vignolle G.A."/>
            <person name="Hochenegger N."/>
            <person name="Mach R.L."/>
            <person name="Mach-Aigner A.R."/>
            <person name="Javad Rahimi M."/>
            <person name="Salim K.A."/>
            <person name="Chan C.M."/>
            <person name="Lim L.B.L."/>
            <person name="Cai F."/>
            <person name="Druzhinina I.S."/>
            <person name="U'Ren J.M."/>
            <person name="Derntl C."/>
        </authorList>
    </citation>
    <scope>NUCLEOTIDE SEQUENCE</scope>
    <source>
        <strain evidence="2">TUCIM 5799</strain>
    </source>
</reference>